<evidence type="ECO:0000313" key="1">
    <source>
        <dbReference type="EMBL" id="MQM00070.1"/>
    </source>
</evidence>
<accession>A0A843WAI2</accession>
<sequence>MVSDDTNPSSVNSWCFSSLLVEVVASLYPTSESFDHLFISSDIAKILCSTRIEGIFRSVESIKQSILATVRKTMAAVNFSGSISPNHAFILQSFNIQVSVRIKASILVKWNPPIVNYSLNVDGASKDVRSLPALAKGTLLIDKGHVEELLVAEELWNAHTKPFFFPFSSAATCTNRPLEVEQRCRPCECDDPIGRVLRSCRHSKPVTF</sequence>
<keyword evidence="2" id="KW-1185">Reference proteome</keyword>
<evidence type="ECO:0000313" key="2">
    <source>
        <dbReference type="Proteomes" id="UP000652761"/>
    </source>
</evidence>
<dbReference type="AlphaFoldDB" id="A0A843WAI2"/>
<name>A0A843WAI2_COLES</name>
<reference evidence="1" key="1">
    <citation type="submission" date="2017-07" db="EMBL/GenBank/DDBJ databases">
        <title>Taro Niue Genome Assembly and Annotation.</title>
        <authorList>
            <person name="Atibalentja N."/>
            <person name="Keating K."/>
            <person name="Fields C.J."/>
        </authorList>
    </citation>
    <scope>NUCLEOTIDE SEQUENCE</scope>
    <source>
        <strain evidence="1">Niue_2</strain>
        <tissue evidence="1">Leaf</tissue>
    </source>
</reference>
<organism evidence="1 2">
    <name type="scientific">Colocasia esculenta</name>
    <name type="common">Wild taro</name>
    <name type="synonym">Arum esculentum</name>
    <dbReference type="NCBI Taxonomy" id="4460"/>
    <lineage>
        <taxon>Eukaryota</taxon>
        <taxon>Viridiplantae</taxon>
        <taxon>Streptophyta</taxon>
        <taxon>Embryophyta</taxon>
        <taxon>Tracheophyta</taxon>
        <taxon>Spermatophyta</taxon>
        <taxon>Magnoliopsida</taxon>
        <taxon>Liliopsida</taxon>
        <taxon>Araceae</taxon>
        <taxon>Aroideae</taxon>
        <taxon>Colocasieae</taxon>
        <taxon>Colocasia</taxon>
    </lineage>
</organism>
<gene>
    <name evidence="1" type="ORF">Taro_032798</name>
</gene>
<comment type="caution">
    <text evidence="1">The sequence shown here is derived from an EMBL/GenBank/DDBJ whole genome shotgun (WGS) entry which is preliminary data.</text>
</comment>
<proteinExistence type="predicted"/>
<dbReference type="Proteomes" id="UP000652761">
    <property type="component" value="Unassembled WGS sequence"/>
</dbReference>
<protein>
    <submittedName>
        <fullName evidence="1">Uncharacterized protein</fullName>
    </submittedName>
</protein>
<dbReference type="EMBL" id="NMUH01002452">
    <property type="protein sequence ID" value="MQM00070.1"/>
    <property type="molecule type" value="Genomic_DNA"/>
</dbReference>